<dbReference type="InterPro" id="IPR033913">
    <property type="entry name" value="MTH1175_dom"/>
</dbReference>
<keyword evidence="3" id="KW-1185">Reference proteome</keyword>
<dbReference type="CDD" id="cd00851">
    <property type="entry name" value="MTH1175"/>
    <property type="match status" value="1"/>
</dbReference>
<dbReference type="SUPFAM" id="SSF53146">
    <property type="entry name" value="Nitrogenase accessory factor-like"/>
    <property type="match status" value="1"/>
</dbReference>
<dbReference type="InterPro" id="IPR036105">
    <property type="entry name" value="DiNase_FeMo-co_biosyn_sf"/>
</dbReference>
<feature type="domain" description="Dinitrogenase iron-molybdenum cofactor biosynthesis" evidence="1">
    <location>
        <begin position="13"/>
        <end position="102"/>
    </location>
</feature>
<accession>A0AAU9EB24</accession>
<evidence type="ECO:0000259" key="1">
    <source>
        <dbReference type="Pfam" id="PF02579"/>
    </source>
</evidence>
<name>A0AAU9EB24_9FIRM</name>
<evidence type="ECO:0000313" key="3">
    <source>
        <dbReference type="Proteomes" id="UP001321786"/>
    </source>
</evidence>
<gene>
    <name evidence="2" type="ORF">HLPR_23380</name>
</gene>
<dbReference type="PANTHER" id="PTHR42983">
    <property type="entry name" value="DINITROGENASE IRON-MOLYBDENUM COFACTOR PROTEIN-RELATED"/>
    <property type="match status" value="1"/>
</dbReference>
<dbReference type="Gene3D" id="3.30.420.130">
    <property type="entry name" value="Dinitrogenase iron-molybdenum cofactor biosynthesis domain"/>
    <property type="match status" value="1"/>
</dbReference>
<evidence type="ECO:0000313" key="2">
    <source>
        <dbReference type="EMBL" id="BEP30007.1"/>
    </source>
</evidence>
<dbReference type="Pfam" id="PF02579">
    <property type="entry name" value="Nitro_FeMo-Co"/>
    <property type="match status" value="1"/>
</dbReference>
<dbReference type="KEGG" id="hprf:HLPR_23380"/>
<organism evidence="2 3">
    <name type="scientific">Helicovermis profundi</name>
    <dbReference type="NCBI Taxonomy" id="3065157"/>
    <lineage>
        <taxon>Bacteria</taxon>
        <taxon>Bacillati</taxon>
        <taxon>Bacillota</taxon>
        <taxon>Clostridia</taxon>
        <taxon>Helicovermis</taxon>
    </lineage>
</organism>
<dbReference type="Proteomes" id="UP001321786">
    <property type="component" value="Chromosome"/>
</dbReference>
<protein>
    <submittedName>
        <fullName evidence="2">NifB/NifX family molybdenum-iron cluster-binding protein</fullName>
    </submittedName>
</protein>
<sequence length="120" mass="13007">MKIAFPSTGEDLKSNVNDNFARAEKFIIVDSETSEFIAIENVAASAQGGAGPKAAQQLIDNDVDILVAPRCGQNAFDLLKVGEVKLYKSVGEDIETTLKLFNENKLSELTDIHSGFHKHG</sequence>
<reference evidence="2 3" key="1">
    <citation type="submission" date="2023-08" db="EMBL/GenBank/DDBJ databases">
        <title>Helicovermis profunda gen. nov., sp. nov., a novel mesophilic, fermentative bacterium within the Bacillota from a deep-sea hydrothermal vent chimney.</title>
        <authorList>
            <person name="Miyazaki U."/>
            <person name="Mizutani D."/>
            <person name="Hashimoto Y."/>
            <person name="Tame A."/>
            <person name="Sawayama S."/>
            <person name="Miyazaki J."/>
            <person name="Takai K."/>
            <person name="Nakagawa S."/>
        </authorList>
    </citation>
    <scope>NUCLEOTIDE SEQUENCE [LARGE SCALE GENOMIC DNA]</scope>
    <source>
        <strain evidence="2 3">S502</strain>
    </source>
</reference>
<dbReference type="EMBL" id="AP028654">
    <property type="protein sequence ID" value="BEP30007.1"/>
    <property type="molecule type" value="Genomic_DNA"/>
</dbReference>
<dbReference type="InterPro" id="IPR003731">
    <property type="entry name" value="Di-Nase_FeMo-co_biosynth"/>
</dbReference>
<dbReference type="AlphaFoldDB" id="A0AAU9EB24"/>
<proteinExistence type="predicted"/>
<dbReference type="PANTHER" id="PTHR42983:SF1">
    <property type="entry name" value="IRON-MOLYBDENUM PROTEIN"/>
    <property type="match status" value="1"/>
</dbReference>
<dbReference type="RefSeq" id="WP_338535610.1">
    <property type="nucleotide sequence ID" value="NZ_AP028654.1"/>
</dbReference>